<feature type="compositionally biased region" description="Basic and acidic residues" evidence="1">
    <location>
        <begin position="475"/>
        <end position="491"/>
    </location>
</feature>
<evidence type="ECO:0000313" key="4">
    <source>
        <dbReference type="Proteomes" id="UP000029096"/>
    </source>
</evidence>
<feature type="transmembrane region" description="Helical" evidence="2">
    <location>
        <begin position="24"/>
        <end position="47"/>
    </location>
</feature>
<keyword evidence="2" id="KW-0812">Transmembrane</keyword>
<feature type="region of interest" description="Disordered" evidence="1">
    <location>
        <begin position="284"/>
        <end position="328"/>
    </location>
</feature>
<protein>
    <recommendedName>
        <fullName evidence="5">GTPase regulator-like protein</fullName>
    </recommendedName>
</protein>
<feature type="compositionally biased region" description="Basic residues" evidence="1">
    <location>
        <begin position="284"/>
        <end position="295"/>
    </location>
</feature>
<evidence type="ECO:0000313" key="3">
    <source>
        <dbReference type="EMBL" id="KFI45816.1"/>
    </source>
</evidence>
<evidence type="ECO:0008006" key="5">
    <source>
        <dbReference type="Google" id="ProtNLM"/>
    </source>
</evidence>
<evidence type="ECO:0000256" key="2">
    <source>
        <dbReference type="SAM" id="Phobius"/>
    </source>
</evidence>
<comment type="caution">
    <text evidence="3">The sequence shown here is derived from an EMBL/GenBank/DDBJ whole genome shotgun (WGS) entry which is preliminary data.</text>
</comment>
<gene>
    <name evidence="3" type="ORF">BBOH_0619</name>
</gene>
<keyword evidence="4" id="KW-1185">Reference proteome</keyword>
<feature type="compositionally biased region" description="Polar residues" evidence="1">
    <location>
        <begin position="460"/>
        <end position="470"/>
    </location>
</feature>
<accession>A0A086ZH16</accession>
<keyword evidence="2" id="KW-1133">Transmembrane helix</keyword>
<dbReference type="Proteomes" id="UP000029096">
    <property type="component" value="Unassembled WGS sequence"/>
</dbReference>
<feature type="region of interest" description="Disordered" evidence="1">
    <location>
        <begin position="382"/>
        <end position="532"/>
    </location>
</feature>
<reference evidence="3 4" key="1">
    <citation type="submission" date="2014-03" db="EMBL/GenBank/DDBJ databases">
        <title>Genomics of Bifidobacteria.</title>
        <authorList>
            <person name="Ventura M."/>
            <person name="Milani C."/>
            <person name="Lugli G.A."/>
        </authorList>
    </citation>
    <scope>NUCLEOTIDE SEQUENCE [LARGE SCALE GENOMIC DNA]</scope>
    <source>
        <strain evidence="3 4">DSM 22767</strain>
    </source>
</reference>
<sequence>MSDVMETTSDDQAKSLKKPTKRAMLMRGVVTPVFGLLAVLFIALGLLNATIWKPSALVVAHTSVAGARYVVSDPGVLKMVDTDAQVTVASSGSKSTERQLCVATGSAKDVAGWTADTSYTRLTGLKDWSTFTVKNERRNQGGKPVNDGGGVPFAHSDMWRQVTCGEGRAHLSVEGLTDDQVVIVDTHPETTTGAQDSKHSADASPVRISVEWTRHQLPNYAMPLYVAGGVFVLLAVFSASVLAMDLRRLSRKWKAGRHDQPREAEEVTIAEALGGTCAVLRSSFRHSRRSHRRAHAASPASSTQPDMADTLQADGETVPSGQSERPQVIDPFARNMVAELRAQTGVRDAEVVRDSDSAARSVNVADAGQPVVQSSVSVTMRNDGVMHEDGRTRSVSSVSEASQGEDEPTMVYSKDDFETYFARLRHEDQKGGGSGEAQDPSNATLENRSERDGDAESDGTPEQSTDSGKSVGSHDSAKDEEGTDERRDGGDSRNAGSEPSDAGDGKDDVDDAVRGEQADDDNSDETVKKARS</sequence>
<feature type="compositionally biased region" description="Basic and acidic residues" evidence="1">
    <location>
        <begin position="503"/>
        <end position="517"/>
    </location>
</feature>
<dbReference type="AlphaFoldDB" id="A0A086ZH16"/>
<dbReference type="STRING" id="1437606.BBOH_0619"/>
<dbReference type="eggNOG" id="ENOG5032SYI">
    <property type="taxonomic scope" value="Bacteria"/>
</dbReference>
<organism evidence="3 4">
    <name type="scientific">Bifidobacterium bohemicum DSM 22767</name>
    <dbReference type="NCBI Taxonomy" id="1437606"/>
    <lineage>
        <taxon>Bacteria</taxon>
        <taxon>Bacillati</taxon>
        <taxon>Actinomycetota</taxon>
        <taxon>Actinomycetes</taxon>
        <taxon>Bifidobacteriales</taxon>
        <taxon>Bifidobacteriaceae</taxon>
        <taxon>Bifidobacterium</taxon>
    </lineage>
</organism>
<feature type="transmembrane region" description="Helical" evidence="2">
    <location>
        <begin position="224"/>
        <end position="244"/>
    </location>
</feature>
<keyword evidence="2" id="KW-0472">Membrane</keyword>
<dbReference type="EMBL" id="JGYP01000002">
    <property type="protein sequence ID" value="KFI45816.1"/>
    <property type="molecule type" value="Genomic_DNA"/>
</dbReference>
<name>A0A086ZH16_9BIFI</name>
<evidence type="ECO:0000256" key="1">
    <source>
        <dbReference type="SAM" id="MobiDB-lite"/>
    </source>
</evidence>
<proteinExistence type="predicted"/>
<feature type="compositionally biased region" description="Polar residues" evidence="1">
    <location>
        <begin position="393"/>
        <end position="402"/>
    </location>
</feature>